<gene>
    <name evidence="2" type="ORF">Ahy_A02g008295</name>
</gene>
<name>A0A445EE42_ARAHY</name>
<evidence type="ECO:0008006" key="4">
    <source>
        <dbReference type="Google" id="ProtNLM"/>
    </source>
</evidence>
<proteinExistence type="predicted"/>
<sequence length="191" mass="20822">MFDVHVRLMPQHMMELYSAVCNMVVGGGLSPSSPAVVPVEATPIHCAKSHDSADEDDGEGDSTYVARSESSNDLLNVGEREDYNTDGGVKFRVGHRFKNCDVVLMAVKNYSIQRNVEVRRFDGANTCLAPTMSQDYVQLDSSLICKVILLMIKTDPSVSIPVLQRGASELPFQALVLKGVDGKVESDCPDL</sequence>
<feature type="region of interest" description="Disordered" evidence="1">
    <location>
        <begin position="47"/>
        <end position="71"/>
    </location>
</feature>
<evidence type="ECO:0000256" key="1">
    <source>
        <dbReference type="SAM" id="MobiDB-lite"/>
    </source>
</evidence>
<protein>
    <recommendedName>
        <fullName evidence="4">Transposase MuDR plant domain-containing protein</fullName>
    </recommendedName>
</protein>
<comment type="caution">
    <text evidence="2">The sequence shown here is derived from an EMBL/GenBank/DDBJ whole genome shotgun (WGS) entry which is preliminary data.</text>
</comment>
<evidence type="ECO:0000313" key="3">
    <source>
        <dbReference type="Proteomes" id="UP000289738"/>
    </source>
</evidence>
<keyword evidence="3" id="KW-1185">Reference proteome</keyword>
<dbReference type="Proteomes" id="UP000289738">
    <property type="component" value="Chromosome A02"/>
</dbReference>
<reference evidence="2 3" key="1">
    <citation type="submission" date="2019-01" db="EMBL/GenBank/DDBJ databases">
        <title>Sequencing of cultivated peanut Arachis hypogaea provides insights into genome evolution and oil improvement.</title>
        <authorList>
            <person name="Chen X."/>
        </authorList>
    </citation>
    <scope>NUCLEOTIDE SEQUENCE [LARGE SCALE GENOMIC DNA]</scope>
    <source>
        <strain evidence="3">cv. Fuhuasheng</strain>
        <tissue evidence="2">Leaves</tissue>
    </source>
</reference>
<accession>A0A445EE42</accession>
<organism evidence="2 3">
    <name type="scientific">Arachis hypogaea</name>
    <name type="common">Peanut</name>
    <dbReference type="NCBI Taxonomy" id="3818"/>
    <lineage>
        <taxon>Eukaryota</taxon>
        <taxon>Viridiplantae</taxon>
        <taxon>Streptophyta</taxon>
        <taxon>Embryophyta</taxon>
        <taxon>Tracheophyta</taxon>
        <taxon>Spermatophyta</taxon>
        <taxon>Magnoliopsida</taxon>
        <taxon>eudicotyledons</taxon>
        <taxon>Gunneridae</taxon>
        <taxon>Pentapetalae</taxon>
        <taxon>rosids</taxon>
        <taxon>fabids</taxon>
        <taxon>Fabales</taxon>
        <taxon>Fabaceae</taxon>
        <taxon>Papilionoideae</taxon>
        <taxon>50 kb inversion clade</taxon>
        <taxon>dalbergioids sensu lato</taxon>
        <taxon>Dalbergieae</taxon>
        <taxon>Pterocarpus clade</taxon>
        <taxon>Arachis</taxon>
    </lineage>
</organism>
<evidence type="ECO:0000313" key="2">
    <source>
        <dbReference type="EMBL" id="RYR73794.1"/>
    </source>
</evidence>
<dbReference type="AlphaFoldDB" id="A0A445EE42"/>
<dbReference type="EMBL" id="SDMP01000002">
    <property type="protein sequence ID" value="RYR73794.1"/>
    <property type="molecule type" value="Genomic_DNA"/>
</dbReference>